<keyword evidence="13" id="KW-1185">Reference proteome</keyword>
<dbReference type="OMA" id="GPFHIWL"/>
<evidence type="ECO:0000256" key="4">
    <source>
        <dbReference type="ARBA" id="ARBA00007674"/>
    </source>
</evidence>
<evidence type="ECO:0000256" key="8">
    <source>
        <dbReference type="ARBA" id="ARBA00022859"/>
    </source>
</evidence>
<dbReference type="GO" id="GO:0005739">
    <property type="term" value="C:mitochondrion"/>
    <property type="evidence" value="ECO:0007669"/>
    <property type="project" value="UniProtKB-SubCell"/>
</dbReference>
<accession>A0A8B7YA15</accession>
<organism evidence="13 14">
    <name type="scientific">Acanthaster planci</name>
    <name type="common">Crown-of-thorns starfish</name>
    <dbReference type="NCBI Taxonomy" id="133434"/>
    <lineage>
        <taxon>Eukaryota</taxon>
        <taxon>Metazoa</taxon>
        <taxon>Echinodermata</taxon>
        <taxon>Eleutherozoa</taxon>
        <taxon>Asterozoa</taxon>
        <taxon>Asteroidea</taxon>
        <taxon>Valvatacea</taxon>
        <taxon>Valvatida</taxon>
        <taxon>Acanthasteridae</taxon>
        <taxon>Acanthaster</taxon>
    </lineage>
</organism>
<evidence type="ECO:0000256" key="5">
    <source>
        <dbReference type="ARBA" id="ARBA00019998"/>
    </source>
</evidence>
<dbReference type="OrthoDB" id="10064298at2759"/>
<name>A0A8B7YA15_ACAPL</name>
<keyword evidence="9" id="KW-0809">Transit peptide</keyword>
<comment type="similarity">
    <text evidence="4">Belongs to the ECSIT family.</text>
</comment>
<evidence type="ECO:0000256" key="9">
    <source>
        <dbReference type="ARBA" id="ARBA00022946"/>
    </source>
</evidence>
<evidence type="ECO:0000256" key="10">
    <source>
        <dbReference type="ARBA" id="ARBA00023128"/>
    </source>
</evidence>
<dbReference type="Proteomes" id="UP000694845">
    <property type="component" value="Unplaced"/>
</dbReference>
<reference evidence="14" key="1">
    <citation type="submission" date="2025-08" db="UniProtKB">
        <authorList>
            <consortium name="RefSeq"/>
        </authorList>
    </citation>
    <scope>IDENTIFICATION</scope>
</reference>
<evidence type="ECO:0000256" key="11">
    <source>
        <dbReference type="ARBA" id="ARBA00023242"/>
    </source>
</evidence>
<evidence type="ECO:0000256" key="6">
    <source>
        <dbReference type="ARBA" id="ARBA00022490"/>
    </source>
</evidence>
<dbReference type="AlphaFoldDB" id="A0A8B7YA15"/>
<evidence type="ECO:0000256" key="3">
    <source>
        <dbReference type="ARBA" id="ARBA00004496"/>
    </source>
</evidence>
<feature type="domain" description="ECSIT C-terminal" evidence="12">
    <location>
        <begin position="266"/>
        <end position="366"/>
    </location>
</feature>
<keyword evidence="8" id="KW-0391">Immunity</keyword>
<evidence type="ECO:0000313" key="13">
    <source>
        <dbReference type="Proteomes" id="UP000694845"/>
    </source>
</evidence>
<dbReference type="RefSeq" id="XP_022089397.1">
    <property type="nucleotide sequence ID" value="XM_022233705.1"/>
</dbReference>
<comment type="subcellular location">
    <subcellularLocation>
        <location evidence="3">Cytoplasm</location>
    </subcellularLocation>
    <subcellularLocation>
        <location evidence="2">Mitochondrion</location>
    </subcellularLocation>
    <subcellularLocation>
        <location evidence="1">Nucleus</location>
    </subcellularLocation>
</comment>
<evidence type="ECO:0000256" key="1">
    <source>
        <dbReference type="ARBA" id="ARBA00004123"/>
    </source>
</evidence>
<keyword evidence="7" id="KW-0399">Innate immunity</keyword>
<dbReference type="SMART" id="SM01284">
    <property type="entry name" value="ECSIT_Cterm"/>
    <property type="match status" value="1"/>
</dbReference>
<dbReference type="GO" id="GO:0005634">
    <property type="term" value="C:nucleus"/>
    <property type="evidence" value="ECO:0007669"/>
    <property type="project" value="UniProtKB-SubCell"/>
</dbReference>
<evidence type="ECO:0000256" key="7">
    <source>
        <dbReference type="ARBA" id="ARBA00022588"/>
    </source>
</evidence>
<dbReference type="GeneID" id="110978588"/>
<dbReference type="GO" id="GO:0045087">
    <property type="term" value="P:innate immune response"/>
    <property type="evidence" value="ECO:0007669"/>
    <property type="project" value="UniProtKB-KW"/>
</dbReference>
<evidence type="ECO:0000313" key="14">
    <source>
        <dbReference type="RefSeq" id="XP_022089397.1"/>
    </source>
</evidence>
<protein>
    <recommendedName>
        <fullName evidence="5">Evolutionarily conserved signaling intermediate in Toll pathway, mitochondrial</fullName>
    </recommendedName>
</protein>
<proteinExistence type="inferred from homology"/>
<dbReference type="InterPro" id="IPR010418">
    <property type="entry name" value="ECSIT"/>
</dbReference>
<keyword evidence="10" id="KW-0496">Mitochondrion</keyword>
<sequence>MATIKFLRGALYHLSVSRRPAIHTGVSQPAFQTKCTLGPSFYSAQIHTCPQRYSGIGRGKALPSKLEKSSLVLSKTLFEEASLEEVNKESFKQVVKKFTEFDKRRRGHIQFIETALRYMKYFKVEKDIDAYNALLDIFPKGKYVPENVIQSIYNHYPEQQICAIKVLQLMEDNTVLPNNETKDILISVFGKRAHPVKKYQRLMYWFPKFRNINPFPLPKELPTDPVKLSEIGLKRIAEYEAKLKVFYLNGSNAESENAEFITNVQSAEQQELLSEHPPVRPLYVEGAFHLWLRSTKLTYFVLRGDPFALGDDETLNEDVQQTHAEGPIFAMCMTNNSCQETLQSWIKHLQEDNPHLARIPVIFNLFNLGETTETVGSLPTETHLLGES</sequence>
<dbReference type="PANTHER" id="PTHR13113:SF1">
    <property type="entry name" value="EVOLUTIONARILY CONSERVED SIGNALING INTERMEDIATE IN TOLL PATHWAY, MITOCHONDRIAL"/>
    <property type="match status" value="1"/>
</dbReference>
<gene>
    <name evidence="14" type="primary">LOC110978588</name>
</gene>
<evidence type="ECO:0000256" key="2">
    <source>
        <dbReference type="ARBA" id="ARBA00004173"/>
    </source>
</evidence>
<dbReference type="Pfam" id="PF14784">
    <property type="entry name" value="ECSIT_C"/>
    <property type="match status" value="1"/>
</dbReference>
<dbReference type="InterPro" id="IPR029342">
    <property type="entry name" value="ECIST_C"/>
</dbReference>
<dbReference type="Pfam" id="PF06239">
    <property type="entry name" value="ECSIT_N"/>
    <property type="match status" value="1"/>
</dbReference>
<keyword evidence="11" id="KW-0539">Nucleus</keyword>
<dbReference type="PANTHER" id="PTHR13113">
    <property type="entry name" value="ECSIT EVOLUTIONARILY CONSERVED SIGNALING INTERMEDIATE IN TOLL PATHWAYS"/>
    <property type="match status" value="1"/>
</dbReference>
<dbReference type="InterPro" id="IPR046448">
    <property type="entry name" value="ECSIT_N"/>
</dbReference>
<dbReference type="KEGG" id="aplc:110978588"/>
<dbReference type="GO" id="GO:0007178">
    <property type="term" value="P:cell surface receptor protein serine/threonine kinase signaling pathway"/>
    <property type="evidence" value="ECO:0007669"/>
    <property type="project" value="TreeGrafter"/>
</dbReference>
<keyword evidence="6" id="KW-0963">Cytoplasm</keyword>
<evidence type="ECO:0000259" key="12">
    <source>
        <dbReference type="SMART" id="SM01284"/>
    </source>
</evidence>